<evidence type="ECO:0000313" key="2">
    <source>
        <dbReference type="Proteomes" id="UP000683000"/>
    </source>
</evidence>
<keyword evidence="2" id="KW-1185">Reference proteome</keyword>
<organism evidence="1 2">
    <name type="scientific">Boletus reticuloceps</name>
    <dbReference type="NCBI Taxonomy" id="495285"/>
    <lineage>
        <taxon>Eukaryota</taxon>
        <taxon>Fungi</taxon>
        <taxon>Dikarya</taxon>
        <taxon>Basidiomycota</taxon>
        <taxon>Agaricomycotina</taxon>
        <taxon>Agaricomycetes</taxon>
        <taxon>Agaricomycetidae</taxon>
        <taxon>Boletales</taxon>
        <taxon>Boletineae</taxon>
        <taxon>Boletaceae</taxon>
        <taxon>Boletoideae</taxon>
        <taxon>Boletus</taxon>
    </lineage>
</organism>
<dbReference type="Proteomes" id="UP000683000">
    <property type="component" value="Unassembled WGS sequence"/>
</dbReference>
<gene>
    <name evidence="1" type="ORF">JVT61DRAFT_5454</name>
</gene>
<dbReference type="EMBL" id="JAGFBS010000002">
    <property type="protein sequence ID" value="KAG6381058.1"/>
    <property type="molecule type" value="Genomic_DNA"/>
</dbReference>
<name>A0A8I2Z1H9_9AGAM</name>
<comment type="caution">
    <text evidence="1">The sequence shown here is derived from an EMBL/GenBank/DDBJ whole genome shotgun (WGS) entry which is preliminary data.</text>
</comment>
<evidence type="ECO:0000313" key="1">
    <source>
        <dbReference type="EMBL" id="KAG6381058.1"/>
    </source>
</evidence>
<protein>
    <submittedName>
        <fullName evidence="1">Uncharacterized protein</fullName>
    </submittedName>
</protein>
<proteinExistence type="predicted"/>
<reference evidence="1" key="1">
    <citation type="submission" date="2021-03" db="EMBL/GenBank/DDBJ databases">
        <title>Evolutionary innovations through gain and loss of genes in the ectomycorrhizal Boletales.</title>
        <authorList>
            <person name="Wu G."/>
            <person name="Miyauchi S."/>
            <person name="Morin E."/>
            <person name="Yang Z.-L."/>
            <person name="Xu J."/>
            <person name="Martin F.M."/>
        </authorList>
    </citation>
    <scope>NUCLEOTIDE SEQUENCE</scope>
    <source>
        <strain evidence="1">BR01</strain>
    </source>
</reference>
<dbReference type="AlphaFoldDB" id="A0A8I2Z1H9"/>
<dbReference type="OrthoDB" id="3001878at2759"/>
<accession>A0A8I2Z1H9</accession>
<sequence length="135" mass="15440">MSPVLPSSLSPHVCLLPSPDLVRLFQDASLPPLHEILQSFSPLPQVNTRTTSLTTVLHPSFALRFSDLADIERACLEDDEKRAARTIDWIGERITKQCDLWLKELDDHPDRYAARTPWWDELVPLCRRRSLALKA</sequence>